<protein>
    <submittedName>
        <fullName evidence="2">Uncharacterized protein</fullName>
    </submittedName>
</protein>
<reference evidence="1" key="1">
    <citation type="submission" date="2014-07" db="EMBL/GenBank/DDBJ databases">
        <authorList>
            <person name="Martin A.A"/>
            <person name="De Silva N."/>
        </authorList>
    </citation>
    <scope>NUCLEOTIDE SEQUENCE</scope>
</reference>
<sequence length="92" mass="10684">MQVEGIFIGTISGAFLQFVDNRILRNASATFHRFIMDDFYSRPPNSYHKLLWGWFEFRKSFGGSFFIQSQSISSTISPKNLLFITSSMLFKK</sequence>
<keyword evidence="1" id="KW-1185">Reference proteome</keyword>
<dbReference type="AlphaFoldDB" id="A0A0K0FPZ3"/>
<dbReference type="WBParaSite" id="SVE_1137600.1">
    <property type="protein sequence ID" value="SVE_1137600.1"/>
    <property type="gene ID" value="SVE_1137600"/>
</dbReference>
<organism evidence="1 2">
    <name type="scientific">Strongyloides venezuelensis</name>
    <name type="common">Threadworm</name>
    <dbReference type="NCBI Taxonomy" id="75913"/>
    <lineage>
        <taxon>Eukaryota</taxon>
        <taxon>Metazoa</taxon>
        <taxon>Ecdysozoa</taxon>
        <taxon>Nematoda</taxon>
        <taxon>Chromadorea</taxon>
        <taxon>Rhabditida</taxon>
        <taxon>Tylenchina</taxon>
        <taxon>Panagrolaimomorpha</taxon>
        <taxon>Strongyloidoidea</taxon>
        <taxon>Strongyloididae</taxon>
        <taxon>Strongyloides</taxon>
    </lineage>
</organism>
<proteinExistence type="predicted"/>
<evidence type="ECO:0000313" key="2">
    <source>
        <dbReference type="WBParaSite" id="SVE_1137600.1"/>
    </source>
</evidence>
<dbReference type="Proteomes" id="UP000035680">
    <property type="component" value="Unassembled WGS sequence"/>
</dbReference>
<evidence type="ECO:0000313" key="1">
    <source>
        <dbReference type="Proteomes" id="UP000035680"/>
    </source>
</evidence>
<accession>A0A0K0FPZ3</accession>
<reference evidence="2" key="2">
    <citation type="submission" date="2015-08" db="UniProtKB">
        <authorList>
            <consortium name="WormBaseParasite"/>
        </authorList>
    </citation>
    <scope>IDENTIFICATION</scope>
</reference>
<name>A0A0K0FPZ3_STRVS</name>